<dbReference type="GO" id="GO:0005634">
    <property type="term" value="C:nucleus"/>
    <property type="evidence" value="ECO:0007669"/>
    <property type="project" value="TreeGrafter"/>
</dbReference>
<reference evidence="9 10" key="1">
    <citation type="journal article" date="2021" name="G3 (Bethesda)">
        <title>Improved contiguity of the threespine stickleback genome using long-read sequencing.</title>
        <authorList>
            <person name="Nath S."/>
            <person name="Shaw D.E."/>
            <person name="White M.A."/>
        </authorList>
    </citation>
    <scope>NUCLEOTIDE SEQUENCE [LARGE SCALE GENOMIC DNA]</scope>
    <source>
        <strain evidence="9 10">Lake Benthic</strain>
    </source>
</reference>
<organism evidence="9 10">
    <name type="scientific">Gasterosteus aculeatus aculeatus</name>
    <name type="common">three-spined stickleback</name>
    <dbReference type="NCBI Taxonomy" id="481459"/>
    <lineage>
        <taxon>Eukaryota</taxon>
        <taxon>Metazoa</taxon>
        <taxon>Chordata</taxon>
        <taxon>Craniata</taxon>
        <taxon>Vertebrata</taxon>
        <taxon>Euteleostomi</taxon>
        <taxon>Actinopterygii</taxon>
        <taxon>Neopterygii</taxon>
        <taxon>Teleostei</taxon>
        <taxon>Neoteleostei</taxon>
        <taxon>Acanthomorphata</taxon>
        <taxon>Eupercaria</taxon>
        <taxon>Perciformes</taxon>
        <taxon>Cottioidei</taxon>
        <taxon>Gasterosteales</taxon>
        <taxon>Gasterosteidae</taxon>
        <taxon>Gasterosteus</taxon>
    </lineage>
</organism>
<evidence type="ECO:0000256" key="7">
    <source>
        <dbReference type="SAM" id="MobiDB-lite"/>
    </source>
</evidence>
<dbReference type="InterPro" id="IPR002110">
    <property type="entry name" value="Ankyrin_rpt"/>
</dbReference>
<dbReference type="InterPro" id="IPR036770">
    <property type="entry name" value="Ankyrin_rpt-contain_sf"/>
</dbReference>
<keyword evidence="3 6" id="KW-0040">ANK repeat</keyword>
<dbReference type="AlphaFoldDB" id="A0AAQ4PAV8"/>
<dbReference type="Ensembl" id="ENSGACT00000053079.1">
    <property type="protein sequence ID" value="ENSGACP00000035995.1"/>
    <property type="gene ID" value="ENSGACG00000005257.2"/>
</dbReference>
<evidence type="ECO:0000256" key="6">
    <source>
        <dbReference type="PROSITE-ProRule" id="PRU00023"/>
    </source>
</evidence>
<evidence type="ECO:0000259" key="8">
    <source>
        <dbReference type="PROSITE" id="PS52003"/>
    </source>
</evidence>
<dbReference type="GeneTree" id="ENSGT00940000153695"/>
<feature type="repeat" description="ANK" evidence="6">
    <location>
        <begin position="265"/>
        <end position="297"/>
    </location>
</feature>
<dbReference type="InterPro" id="IPR047571">
    <property type="entry name" value="OCA"/>
</dbReference>
<dbReference type="RefSeq" id="XP_040048076.1">
    <property type="nucleotide sequence ID" value="XM_040192142.1"/>
</dbReference>
<evidence type="ECO:0000256" key="2">
    <source>
        <dbReference type="ARBA" id="ARBA00023015"/>
    </source>
</evidence>
<dbReference type="PROSITE" id="PS52003">
    <property type="entry name" value="OCA"/>
    <property type="match status" value="1"/>
</dbReference>
<dbReference type="SUPFAM" id="SSF48403">
    <property type="entry name" value="Ankyrin repeat"/>
    <property type="match status" value="1"/>
</dbReference>
<keyword evidence="4" id="KW-0010">Activator</keyword>
<protein>
    <submittedName>
        <fullName evidence="9">Zgc:113279</fullName>
    </submittedName>
</protein>
<dbReference type="GO" id="GO:0003677">
    <property type="term" value="F:DNA binding"/>
    <property type="evidence" value="ECO:0007669"/>
    <property type="project" value="InterPro"/>
</dbReference>
<evidence type="ECO:0000256" key="3">
    <source>
        <dbReference type="ARBA" id="ARBA00023043"/>
    </source>
</evidence>
<feature type="compositionally biased region" description="Polar residues" evidence="7">
    <location>
        <begin position="145"/>
        <end position="162"/>
    </location>
</feature>
<dbReference type="Proteomes" id="UP000007635">
    <property type="component" value="Chromosome I"/>
</dbReference>
<reference evidence="9" key="3">
    <citation type="submission" date="2025-09" db="UniProtKB">
        <authorList>
            <consortium name="Ensembl"/>
        </authorList>
    </citation>
    <scope>IDENTIFICATION</scope>
</reference>
<dbReference type="GO" id="GO:0070974">
    <property type="term" value="F:POU domain binding"/>
    <property type="evidence" value="ECO:0007669"/>
    <property type="project" value="InterPro"/>
</dbReference>
<dbReference type="SMART" id="SM00248">
    <property type="entry name" value="ANK"/>
    <property type="match status" value="2"/>
</dbReference>
<feature type="region of interest" description="Disordered" evidence="7">
    <location>
        <begin position="129"/>
        <end position="192"/>
    </location>
</feature>
<dbReference type="KEGG" id="gat:120828556"/>
<evidence type="ECO:0000313" key="10">
    <source>
        <dbReference type="Proteomes" id="UP000007635"/>
    </source>
</evidence>
<accession>A0AAQ4PAV8</accession>
<dbReference type="Pfam" id="PF12796">
    <property type="entry name" value="Ank_2"/>
    <property type="match status" value="1"/>
</dbReference>
<dbReference type="GeneID" id="120828556"/>
<keyword evidence="10" id="KW-1185">Reference proteome</keyword>
<evidence type="ECO:0000256" key="1">
    <source>
        <dbReference type="ARBA" id="ARBA00022737"/>
    </source>
</evidence>
<name>A0AAQ4PAV8_GASAC</name>
<feature type="domain" description="OCA" evidence="8">
    <location>
        <begin position="45"/>
        <end position="67"/>
    </location>
</feature>
<feature type="compositionally biased region" description="Basic and acidic residues" evidence="7">
    <location>
        <begin position="1"/>
        <end position="17"/>
    </location>
</feature>
<dbReference type="PROSITE" id="PS50088">
    <property type="entry name" value="ANK_REPEAT"/>
    <property type="match status" value="1"/>
</dbReference>
<feature type="region of interest" description="Disordered" evidence="7">
    <location>
        <begin position="1"/>
        <end position="47"/>
    </location>
</feature>
<keyword evidence="2" id="KW-0805">Transcription regulation</keyword>
<evidence type="ECO:0000313" key="9">
    <source>
        <dbReference type="Ensembl" id="ENSGACP00000035995.1"/>
    </source>
</evidence>
<sequence>MRGRGKQREQSKGRDGRSPPAGDSEPGPAEAPRLRREDGGPTGPVKAYMGVRVKRPVRDLLKRVRVDQGWDSQRISGGSVKGDGPKVPMRAVRRRCNRKCSAKSLEELAMILEVLEEDLWTGAACRSSAQYPPTRNPQGAPFSPGWSSTGSEYYTDESNGVITSPESSPEYPWEPPPPFQPVGARGGGWADGQDQDLDQNVSFFWAQLHWVESRLGEASDGELLAPDHNGRAALHNVARVGKRALGYAIAKRMAALNSLDLKDSDGMTALLHAAQHNHHLMVADLILLGANVNETDNSGKTCLHLSAEKGYVRVLEVLKNAMLDGVYVDVEAADHSGVSVFQCASVALRAAVSKLESSKFSHPSSLHALRQEQMMETMECLLQMSSYLHTMGSQSMQPRFG</sequence>
<keyword evidence="1" id="KW-0677">Repeat</keyword>
<keyword evidence="5" id="KW-0804">Transcription</keyword>
<evidence type="ECO:0000256" key="4">
    <source>
        <dbReference type="ARBA" id="ARBA00023159"/>
    </source>
</evidence>
<reference evidence="9" key="2">
    <citation type="submission" date="2025-08" db="UniProtKB">
        <authorList>
            <consortium name="Ensembl"/>
        </authorList>
    </citation>
    <scope>IDENTIFICATION</scope>
</reference>
<evidence type="ECO:0000256" key="5">
    <source>
        <dbReference type="ARBA" id="ARBA00023163"/>
    </source>
</evidence>
<dbReference type="PROSITE" id="PS50297">
    <property type="entry name" value="ANK_REP_REGION"/>
    <property type="match status" value="1"/>
</dbReference>
<proteinExistence type="predicted"/>
<dbReference type="Gene3D" id="1.25.40.20">
    <property type="entry name" value="Ankyrin repeat-containing domain"/>
    <property type="match status" value="1"/>
</dbReference>
<dbReference type="PANTHER" id="PTHR24124:SF8">
    <property type="entry name" value="OCA DOMAIN-CONTAINING PROTEIN"/>
    <property type="match status" value="1"/>
</dbReference>
<dbReference type="PANTHER" id="PTHR24124">
    <property type="entry name" value="ANKYRIN REPEAT FAMILY A"/>
    <property type="match status" value="1"/>
</dbReference>
<dbReference type="GO" id="GO:0010468">
    <property type="term" value="P:regulation of gene expression"/>
    <property type="evidence" value="ECO:0007669"/>
    <property type="project" value="TreeGrafter"/>
</dbReference>